<gene>
    <name evidence="2" type="ORF">VTL71DRAFT_201</name>
</gene>
<name>A0ABR4CZA9_9HELO</name>
<evidence type="ECO:0000313" key="2">
    <source>
        <dbReference type="EMBL" id="KAL2075258.1"/>
    </source>
</evidence>
<feature type="compositionally biased region" description="Low complexity" evidence="1">
    <location>
        <begin position="281"/>
        <end position="299"/>
    </location>
</feature>
<keyword evidence="3" id="KW-1185">Reference proteome</keyword>
<evidence type="ECO:0000256" key="1">
    <source>
        <dbReference type="SAM" id="MobiDB-lite"/>
    </source>
</evidence>
<sequence>MCIGRIDLHSCGCFDDLKIFPCRMPFSDGTPDNCDGIGAMITNHINHFCSECAERKKMNAARLASIVAESREGKIELFETMGDGADMVGVAEGVRGGGGDGVEMGNLSGSGGKVDVVPALYHQGEDDAKKKGGIENVVGEGSKVSTGGTIGEDRERQSKARSMMKNKHFQEDEFRPSVILSSTNTTTAQAVKMCIEELSVYGCGCVGELKKVRCGRDQATHLYCLRSNAIREINHPNTQCESCVEVAAQKAAKHIQIIADFKYKNPGAEVLKFFSDASKPNSTSNTSGNNTKSSVSTSTRAPIDNNKKAAAAIVLATAVRSAFHNHETSQAQQHTRSYTTLHSFFRTGFIDPQIHDRVLGLLNDGHGWAKDDGSRLKVEIIKACDDVLALL</sequence>
<organism evidence="2 3">
    <name type="scientific">Oculimacula yallundae</name>
    <dbReference type="NCBI Taxonomy" id="86028"/>
    <lineage>
        <taxon>Eukaryota</taxon>
        <taxon>Fungi</taxon>
        <taxon>Dikarya</taxon>
        <taxon>Ascomycota</taxon>
        <taxon>Pezizomycotina</taxon>
        <taxon>Leotiomycetes</taxon>
        <taxon>Helotiales</taxon>
        <taxon>Ploettnerulaceae</taxon>
        <taxon>Oculimacula</taxon>
    </lineage>
</organism>
<dbReference type="EMBL" id="JAZHXI010000001">
    <property type="protein sequence ID" value="KAL2075258.1"/>
    <property type="molecule type" value="Genomic_DNA"/>
</dbReference>
<proteinExistence type="predicted"/>
<evidence type="ECO:0000313" key="3">
    <source>
        <dbReference type="Proteomes" id="UP001595075"/>
    </source>
</evidence>
<reference evidence="2 3" key="1">
    <citation type="journal article" date="2024" name="Commun. Biol.">
        <title>Comparative genomic analysis of thermophilic fungi reveals convergent evolutionary adaptations and gene losses.</title>
        <authorList>
            <person name="Steindorff A.S."/>
            <person name="Aguilar-Pontes M.V."/>
            <person name="Robinson A.J."/>
            <person name="Andreopoulos B."/>
            <person name="LaButti K."/>
            <person name="Kuo A."/>
            <person name="Mondo S."/>
            <person name="Riley R."/>
            <person name="Otillar R."/>
            <person name="Haridas S."/>
            <person name="Lipzen A."/>
            <person name="Grimwood J."/>
            <person name="Schmutz J."/>
            <person name="Clum A."/>
            <person name="Reid I.D."/>
            <person name="Moisan M.C."/>
            <person name="Butler G."/>
            <person name="Nguyen T.T.M."/>
            <person name="Dewar K."/>
            <person name="Conant G."/>
            <person name="Drula E."/>
            <person name="Henrissat B."/>
            <person name="Hansel C."/>
            <person name="Singer S."/>
            <person name="Hutchinson M.I."/>
            <person name="de Vries R.P."/>
            <person name="Natvig D.O."/>
            <person name="Powell A.J."/>
            <person name="Tsang A."/>
            <person name="Grigoriev I.V."/>
        </authorList>
    </citation>
    <scope>NUCLEOTIDE SEQUENCE [LARGE SCALE GENOMIC DNA]</scope>
    <source>
        <strain evidence="2 3">CBS 494.80</strain>
    </source>
</reference>
<comment type="caution">
    <text evidence="2">The sequence shown here is derived from an EMBL/GenBank/DDBJ whole genome shotgun (WGS) entry which is preliminary data.</text>
</comment>
<accession>A0ABR4CZA9</accession>
<protein>
    <submittedName>
        <fullName evidence="2">Uncharacterized protein</fullName>
    </submittedName>
</protein>
<feature type="region of interest" description="Disordered" evidence="1">
    <location>
        <begin position="278"/>
        <end position="301"/>
    </location>
</feature>
<dbReference type="Proteomes" id="UP001595075">
    <property type="component" value="Unassembled WGS sequence"/>
</dbReference>